<dbReference type="GO" id="GO:0046871">
    <property type="term" value="F:N-acetylgalactosamine binding"/>
    <property type="evidence" value="ECO:0007669"/>
    <property type="project" value="TreeGrafter"/>
</dbReference>
<reference evidence="2" key="1">
    <citation type="submission" date="2021-01" db="EMBL/GenBank/DDBJ databases">
        <authorList>
            <person name="Kaushik A."/>
        </authorList>
    </citation>
    <scope>NUCLEOTIDE SEQUENCE</scope>
    <source>
        <strain evidence="2">AG6-10EEA</strain>
    </source>
</reference>
<evidence type="ECO:0000313" key="2">
    <source>
        <dbReference type="EMBL" id="CAE6496149.1"/>
    </source>
</evidence>
<comment type="caution">
    <text evidence="2">The sequence shown here is derived from an EMBL/GenBank/DDBJ whole genome shotgun (WGS) entry which is preliminary data.</text>
</comment>
<feature type="domain" description="H-type lectin" evidence="1">
    <location>
        <begin position="202"/>
        <end position="267"/>
    </location>
</feature>
<name>A0A8H3CY62_9AGAM</name>
<feature type="non-terminal residue" evidence="2">
    <location>
        <position position="1"/>
    </location>
</feature>
<evidence type="ECO:0000259" key="1">
    <source>
        <dbReference type="Pfam" id="PF09458"/>
    </source>
</evidence>
<feature type="domain" description="H-type lectin" evidence="1">
    <location>
        <begin position="293"/>
        <end position="358"/>
    </location>
</feature>
<dbReference type="GO" id="GO:0070492">
    <property type="term" value="F:oligosaccharide binding"/>
    <property type="evidence" value="ECO:0007669"/>
    <property type="project" value="TreeGrafter"/>
</dbReference>
<evidence type="ECO:0000313" key="3">
    <source>
        <dbReference type="Proteomes" id="UP000663853"/>
    </source>
</evidence>
<dbReference type="Pfam" id="PF09458">
    <property type="entry name" value="H_lectin"/>
    <property type="match status" value="2"/>
</dbReference>
<dbReference type="GO" id="GO:0030247">
    <property type="term" value="F:polysaccharide binding"/>
    <property type="evidence" value="ECO:0007669"/>
    <property type="project" value="TreeGrafter"/>
</dbReference>
<dbReference type="Proteomes" id="UP000663853">
    <property type="component" value="Unassembled WGS sequence"/>
</dbReference>
<dbReference type="SUPFAM" id="SSF141086">
    <property type="entry name" value="Agglutinin HPA-like"/>
    <property type="match status" value="2"/>
</dbReference>
<dbReference type="GO" id="GO:0098609">
    <property type="term" value="P:cell-cell adhesion"/>
    <property type="evidence" value="ECO:0007669"/>
    <property type="project" value="TreeGrafter"/>
</dbReference>
<dbReference type="InterPro" id="IPR019019">
    <property type="entry name" value="H-type_lectin_domain"/>
</dbReference>
<dbReference type="GO" id="GO:0098636">
    <property type="term" value="C:protein complex involved in cell adhesion"/>
    <property type="evidence" value="ECO:0007669"/>
    <property type="project" value="TreeGrafter"/>
</dbReference>
<dbReference type="InterPro" id="IPR037221">
    <property type="entry name" value="H-type_lectin_dom_sf"/>
</dbReference>
<dbReference type="AlphaFoldDB" id="A0A8H3CY62"/>
<dbReference type="PANTHER" id="PTHR46938">
    <property type="entry name" value="DISCOIDIN-1 SUBUNIT A-RELATED-RELATED"/>
    <property type="match status" value="1"/>
</dbReference>
<dbReference type="Gene3D" id="2.60.40.2080">
    <property type="match status" value="3"/>
</dbReference>
<organism evidence="2 3">
    <name type="scientific">Rhizoctonia solani</name>
    <dbReference type="NCBI Taxonomy" id="456999"/>
    <lineage>
        <taxon>Eukaryota</taxon>
        <taxon>Fungi</taxon>
        <taxon>Dikarya</taxon>
        <taxon>Basidiomycota</taxon>
        <taxon>Agaricomycotina</taxon>
        <taxon>Agaricomycetes</taxon>
        <taxon>Cantharellales</taxon>
        <taxon>Ceratobasidiaceae</taxon>
        <taxon>Rhizoctonia</taxon>
    </lineage>
</organism>
<gene>
    <name evidence="2" type="ORF">RDB_LOCUS106725</name>
</gene>
<accession>A0A8H3CY62</accession>
<dbReference type="GO" id="GO:0009986">
    <property type="term" value="C:cell surface"/>
    <property type="evidence" value="ECO:0007669"/>
    <property type="project" value="TreeGrafter"/>
</dbReference>
<protein>
    <recommendedName>
        <fullName evidence="1">H-type lectin domain-containing protein</fullName>
    </recommendedName>
</protein>
<dbReference type="EMBL" id="CAJMXA010003450">
    <property type="protein sequence ID" value="CAE6496149.1"/>
    <property type="molecule type" value="Genomic_DNA"/>
</dbReference>
<dbReference type="InterPro" id="IPR052487">
    <property type="entry name" value="Galactose-binding_lectin"/>
</dbReference>
<proteinExistence type="predicted"/>
<sequence length="360" mass="40852">PVRGGASGTILYKYIEGSQDWVKGTAPLPDFKNHSVINLPLSDPSFVYPDHNISVSTFMDQRPINIRPDPSAYTQGPSIPPNMSAYTFNTNEVHSQEESAPPQENSRVIETHFPAEKIPLGLTMINIKRGTDFRVRSYIDSIEPVDKKYEAYKATVHLDTWHNAVLRGAACTWFDVSKWDKQFQFGRLLATNKLTDNADKWVDVKFERPFDQVPKVIVWLYTINIDRKEDMRIHAVAENVTTTGFRLGVHTWEETVVFDSKVSWLAVPSNFPNVTAGAYQAWDMETPRSEYKKEVTFDKPFSRPPRVLVAISKFHASNKHDLCIETKAENITTEGATLSIRSIGDCILYQGGFDYIAIED</sequence>